<gene>
    <name evidence="1" type="ORF">CCACVL1_26976</name>
</gene>
<comment type="caution">
    <text evidence="1">The sequence shown here is derived from an EMBL/GenBank/DDBJ whole genome shotgun (WGS) entry which is preliminary data.</text>
</comment>
<reference evidence="1 2" key="1">
    <citation type="submission" date="2013-09" db="EMBL/GenBank/DDBJ databases">
        <title>Corchorus capsularis genome sequencing.</title>
        <authorList>
            <person name="Alam M."/>
            <person name="Haque M.S."/>
            <person name="Islam M.S."/>
            <person name="Emdad E.M."/>
            <person name="Islam M.M."/>
            <person name="Ahmed B."/>
            <person name="Halim A."/>
            <person name="Hossen Q.M.M."/>
            <person name="Hossain M.Z."/>
            <person name="Ahmed R."/>
            <person name="Khan M.M."/>
            <person name="Islam R."/>
            <person name="Rashid M.M."/>
            <person name="Khan S.A."/>
            <person name="Rahman M.S."/>
            <person name="Alam M."/>
        </authorList>
    </citation>
    <scope>NUCLEOTIDE SEQUENCE [LARGE SCALE GENOMIC DNA]</scope>
    <source>
        <strain evidence="2">cv. CVL-1</strain>
        <tissue evidence="1">Whole seedling</tissue>
    </source>
</reference>
<name>A0A1R3GCM4_COCAP</name>
<dbReference type="Gramene" id="OMO55822">
    <property type="protein sequence ID" value="OMO55822"/>
    <property type="gene ID" value="CCACVL1_26976"/>
</dbReference>
<dbReference type="AlphaFoldDB" id="A0A1R3GCM4"/>
<sequence>MWCGIGYLSAEALSSSIMGAAKRMDAP</sequence>
<evidence type="ECO:0000313" key="1">
    <source>
        <dbReference type="EMBL" id="OMO55822.1"/>
    </source>
</evidence>
<keyword evidence="2" id="KW-1185">Reference proteome</keyword>
<evidence type="ECO:0000313" key="2">
    <source>
        <dbReference type="Proteomes" id="UP000188268"/>
    </source>
</evidence>
<proteinExistence type="predicted"/>
<dbReference type="EMBL" id="AWWV01014564">
    <property type="protein sequence ID" value="OMO55822.1"/>
    <property type="molecule type" value="Genomic_DNA"/>
</dbReference>
<organism evidence="1 2">
    <name type="scientific">Corchorus capsularis</name>
    <name type="common">Jute</name>
    <dbReference type="NCBI Taxonomy" id="210143"/>
    <lineage>
        <taxon>Eukaryota</taxon>
        <taxon>Viridiplantae</taxon>
        <taxon>Streptophyta</taxon>
        <taxon>Embryophyta</taxon>
        <taxon>Tracheophyta</taxon>
        <taxon>Spermatophyta</taxon>
        <taxon>Magnoliopsida</taxon>
        <taxon>eudicotyledons</taxon>
        <taxon>Gunneridae</taxon>
        <taxon>Pentapetalae</taxon>
        <taxon>rosids</taxon>
        <taxon>malvids</taxon>
        <taxon>Malvales</taxon>
        <taxon>Malvaceae</taxon>
        <taxon>Grewioideae</taxon>
        <taxon>Apeibeae</taxon>
        <taxon>Corchorus</taxon>
    </lineage>
</organism>
<accession>A0A1R3GCM4</accession>
<dbReference type="Proteomes" id="UP000188268">
    <property type="component" value="Unassembled WGS sequence"/>
</dbReference>
<protein>
    <submittedName>
        <fullName evidence="1">Uncharacterized protein</fullName>
    </submittedName>
</protein>